<gene>
    <name evidence="7" type="ORF">BE221DRAFT_19188</name>
</gene>
<dbReference type="PANTHER" id="PTHR18829">
    <property type="entry name" value="PROTEIN YAE1 HOMOLOG"/>
    <property type="match status" value="1"/>
</dbReference>
<evidence type="ECO:0000256" key="2">
    <source>
        <dbReference type="ARBA" id="ARBA00004496"/>
    </source>
</evidence>
<feature type="region of interest" description="Disordered" evidence="5">
    <location>
        <begin position="1"/>
        <end position="21"/>
    </location>
</feature>
<evidence type="ECO:0000256" key="3">
    <source>
        <dbReference type="ARBA" id="ARBA00022490"/>
    </source>
</evidence>
<proteinExistence type="predicted"/>
<dbReference type="InterPro" id="IPR038881">
    <property type="entry name" value="Yae1-like"/>
</dbReference>
<evidence type="ECO:0000256" key="5">
    <source>
        <dbReference type="SAM" id="MobiDB-lite"/>
    </source>
</evidence>
<dbReference type="GO" id="GO:0005737">
    <property type="term" value="C:cytoplasm"/>
    <property type="evidence" value="ECO:0007669"/>
    <property type="project" value="UniProtKB-SubCell"/>
</dbReference>
<dbReference type="EMBL" id="KZ155774">
    <property type="protein sequence ID" value="OUS48543.1"/>
    <property type="molecule type" value="Genomic_DNA"/>
</dbReference>
<evidence type="ECO:0000256" key="4">
    <source>
        <dbReference type="ARBA" id="ARBA00023242"/>
    </source>
</evidence>
<comment type="subcellular location">
    <subcellularLocation>
        <location evidence="2">Cytoplasm</location>
    </subcellularLocation>
    <subcellularLocation>
        <location evidence="1">Nucleus</location>
    </subcellularLocation>
</comment>
<dbReference type="InterPro" id="IPR019191">
    <property type="entry name" value="Essential_protein_Yae1_N"/>
</dbReference>
<keyword evidence="3" id="KW-0963">Cytoplasm</keyword>
<organism evidence="7">
    <name type="scientific">Ostreococcus tauri</name>
    <name type="common">Marine green alga</name>
    <dbReference type="NCBI Taxonomy" id="70448"/>
    <lineage>
        <taxon>Eukaryota</taxon>
        <taxon>Viridiplantae</taxon>
        <taxon>Chlorophyta</taxon>
        <taxon>Mamiellophyceae</taxon>
        <taxon>Mamiellales</taxon>
        <taxon>Bathycoccaceae</taxon>
        <taxon>Ostreococcus</taxon>
    </lineage>
</organism>
<dbReference type="Pfam" id="PF09811">
    <property type="entry name" value="Yae1_N"/>
    <property type="match status" value="1"/>
</dbReference>
<sequence length="191" mass="20858">MPCADPWAVSDDDADHVDASRAEHHVPEHVVDERVERRKVRLRLRAAFLSLENTRGSRPGRLDSLTTIVSLTQHHNAGYLDGLEDGKEETLQSGFNAGFVDGGTAGFAYGQARGATRTLRAFAERAGGSEEWVEAMQANEERLKTMTSVRALKAAHAESLDDGQSEFTVAMKALESDIQAVGAVTLHEFPR</sequence>
<dbReference type="PANTHER" id="PTHR18829:SF0">
    <property type="entry name" value="PROTEIN YAE1 HOMOLOG"/>
    <property type="match status" value="1"/>
</dbReference>
<reference evidence="7" key="1">
    <citation type="submission" date="2017-04" db="EMBL/GenBank/DDBJ databases">
        <title>Population genomics of picophytoplankton unveils novel chromosome hypervariability.</title>
        <authorList>
            <consortium name="DOE Joint Genome Institute"/>
            <person name="Blanc-Mathieu R."/>
            <person name="Krasovec M."/>
            <person name="Hebrard M."/>
            <person name="Yau S."/>
            <person name="Desgranges E."/>
            <person name="Martin J."/>
            <person name="Schackwitz W."/>
            <person name="Kuo A."/>
            <person name="Salin G."/>
            <person name="Donnadieu C."/>
            <person name="Desdevises Y."/>
            <person name="Sanchez-Ferandin S."/>
            <person name="Moreau H."/>
            <person name="Rivals E."/>
            <person name="Grigoriev I.V."/>
            <person name="Grimsley N."/>
            <person name="Eyre-Walker A."/>
            <person name="Piganeau G."/>
        </authorList>
    </citation>
    <scope>NUCLEOTIDE SEQUENCE [LARGE SCALE GENOMIC DNA]</scope>
    <source>
        <strain evidence="7">RCC 1115</strain>
    </source>
</reference>
<evidence type="ECO:0000259" key="6">
    <source>
        <dbReference type="Pfam" id="PF09811"/>
    </source>
</evidence>
<name>A0A1Y5IKB3_OSTTA</name>
<evidence type="ECO:0000313" key="7">
    <source>
        <dbReference type="EMBL" id="OUS48543.1"/>
    </source>
</evidence>
<feature type="domain" description="Essential protein Yae1 N-terminal" evidence="6">
    <location>
        <begin position="78"/>
        <end position="114"/>
    </location>
</feature>
<accession>A0A1Y5IKB3</accession>
<keyword evidence="4" id="KW-0539">Nucleus</keyword>
<dbReference type="GO" id="GO:0005634">
    <property type="term" value="C:nucleus"/>
    <property type="evidence" value="ECO:0007669"/>
    <property type="project" value="UniProtKB-SubCell"/>
</dbReference>
<protein>
    <recommendedName>
        <fullName evidence="6">Essential protein Yae1 N-terminal domain-containing protein</fullName>
    </recommendedName>
</protein>
<dbReference type="Proteomes" id="UP000195557">
    <property type="component" value="Unassembled WGS sequence"/>
</dbReference>
<dbReference type="AlphaFoldDB" id="A0A1Y5IKB3"/>
<evidence type="ECO:0000256" key="1">
    <source>
        <dbReference type="ARBA" id="ARBA00004123"/>
    </source>
</evidence>